<dbReference type="InterPro" id="IPR017853">
    <property type="entry name" value="GH"/>
</dbReference>
<keyword evidence="2" id="KW-0964">Secreted</keyword>
<evidence type="ECO:0000256" key="2">
    <source>
        <dbReference type="ARBA" id="ARBA00022525"/>
    </source>
</evidence>
<dbReference type="PRINTS" id="PR00313">
    <property type="entry name" value="CABNDNGRPT"/>
</dbReference>
<dbReference type="PROSITE" id="PS00330">
    <property type="entry name" value="HEMOLYSIN_CALCIUM"/>
    <property type="match status" value="9"/>
</dbReference>
<dbReference type="PANTHER" id="PTHR38340:SF1">
    <property type="entry name" value="S-LAYER PROTEIN"/>
    <property type="match status" value="1"/>
</dbReference>
<sequence>MSATTEIRMINLQVVAEKQIQADKAAGTYESNLASDDKYYLWQSDFQTRPMGMENKPEEYAQLLRQSLPDITTIRIPFNEYSFSSNGTLDPMFTRFLVAAAEQGFDFVFVYADGDAQRLGQNDGLGLDQIREGLSGEVHDRMISGWTKMLDWLDDHETVRDAIYALEAINEPAAYSRAEQLAGNTGEFVRMYGDHIAALSQMLDARLDVPMMVGGWAYSALFDVFAQTISSDLQTTVLDQIRAAVGDDLIWSAHLYPNWAASAGQEIDGLVDFIARRFAVLGDDNIFLTETNLDPSTAMSFWMARAYEAFADVGIGISWFPAAEAGASSFVHIGNGRHINYVHPDIYALGMNAFLLGYSDPDHAASENITATLLPGNVLADDGTRLPLLGMGYATGHGGNDTISGIAQARNMLYGGAGDDLLLGTVERDHLFGQADNDTLMGLGGHDVLMGGDGDDVLDGGAGDDILTGGRGRDTFILTGGGADLVSDLRFDQGDSLIIEGRQWSEAELLELGIFMDADGDGLSDDLIIEYSNGTGIFLNMRRPDGIVQGTEQSELIQVGYTDIQGDSFTWAGARVHALGGDDTVYGSTSDDTLNGGAGNDVIYGRVGNDVLAGGDGDDLLAGDGGADQIEGGAGADTITGNADADTLWGGAGNDSLDGGDGNDHMFGDSGSDTMFGGAGHDYMYGGDDADSIQGGFGNETIFGGDGDDWIDGNGDHDWIDGGTGNDTLIGSGGNDTLTGGQGNDVMVGGAGDDVYFVDDPGDTVTEKGNGGTDHVFSSISYALGANLENLTLTAGNSTGSGNSLGNMLVGSAGNNLLDGLTGNDTLDGGVGNDTLIGGTGDDYLIGGAGRDRLTGGAGADLLSGGDGADVFVFLALSDSRPGAGLRDTITYFKHSQGDRIDLSAMNPQGDAALSYIGAADFSGRSGELAARATAAGTLIAADMNGDRISDFEILIENSNGLVASSFIL</sequence>
<dbReference type="SUPFAM" id="SSF51120">
    <property type="entry name" value="beta-Roll"/>
    <property type="match status" value="4"/>
</dbReference>
<evidence type="ECO:0000313" key="3">
    <source>
        <dbReference type="EMBL" id="MTH64109.1"/>
    </source>
</evidence>
<dbReference type="GO" id="GO:0005576">
    <property type="term" value="C:extracellular region"/>
    <property type="evidence" value="ECO:0007669"/>
    <property type="project" value="UniProtKB-SubCell"/>
</dbReference>
<dbReference type="InterPro" id="IPR011049">
    <property type="entry name" value="Serralysin-like_metalloprot_C"/>
</dbReference>
<dbReference type="InterPro" id="IPR018511">
    <property type="entry name" value="Hemolysin-typ_Ca-bd_CS"/>
</dbReference>
<dbReference type="PANTHER" id="PTHR38340">
    <property type="entry name" value="S-LAYER PROTEIN"/>
    <property type="match status" value="1"/>
</dbReference>
<reference evidence="3 4" key="1">
    <citation type="submission" date="2019-11" db="EMBL/GenBank/DDBJ databases">
        <authorList>
            <person name="Dong K."/>
        </authorList>
    </citation>
    <scope>NUCLEOTIDE SEQUENCE [LARGE SCALE GENOMIC DNA]</scope>
    <source>
        <strain evidence="3 4">DK608</strain>
    </source>
</reference>
<dbReference type="InterPro" id="IPR001343">
    <property type="entry name" value="Hemolysn_Ca-bd"/>
</dbReference>
<comment type="subcellular location">
    <subcellularLocation>
        <location evidence="1">Secreted</location>
    </subcellularLocation>
</comment>
<dbReference type="RefSeq" id="WP_155043970.1">
    <property type="nucleotide sequence ID" value="NZ_WMIH01000004.1"/>
</dbReference>
<evidence type="ECO:0000313" key="4">
    <source>
        <dbReference type="Proteomes" id="UP000478740"/>
    </source>
</evidence>
<dbReference type="Gene3D" id="3.20.20.80">
    <property type="entry name" value="Glycosidases"/>
    <property type="match status" value="1"/>
</dbReference>
<dbReference type="Proteomes" id="UP000478740">
    <property type="component" value="Unassembled WGS sequence"/>
</dbReference>
<protein>
    <recommendedName>
        <fullName evidence="5">Calcium-binding protein</fullName>
    </recommendedName>
</protein>
<dbReference type="SUPFAM" id="SSF51445">
    <property type="entry name" value="(Trans)glycosidases"/>
    <property type="match status" value="1"/>
</dbReference>
<dbReference type="GO" id="GO:0005509">
    <property type="term" value="F:calcium ion binding"/>
    <property type="evidence" value="ECO:0007669"/>
    <property type="project" value="InterPro"/>
</dbReference>
<dbReference type="InterPro" id="IPR050557">
    <property type="entry name" value="RTX_toxin/Mannuronan_C5-epim"/>
</dbReference>
<accession>A0A6L6IW30</accession>
<organism evidence="3 4">
    <name type="scientific">Paracoccus shanxieyensis</name>
    <dbReference type="NCBI Taxonomy" id="2675752"/>
    <lineage>
        <taxon>Bacteria</taxon>
        <taxon>Pseudomonadati</taxon>
        <taxon>Pseudomonadota</taxon>
        <taxon>Alphaproteobacteria</taxon>
        <taxon>Rhodobacterales</taxon>
        <taxon>Paracoccaceae</taxon>
        <taxon>Paracoccus</taxon>
    </lineage>
</organism>
<dbReference type="Gene3D" id="2.150.10.10">
    <property type="entry name" value="Serralysin-like metalloprotease, C-terminal"/>
    <property type="match status" value="5"/>
</dbReference>
<proteinExistence type="predicted"/>
<name>A0A6L6IW30_9RHOB</name>
<keyword evidence="4" id="KW-1185">Reference proteome</keyword>
<comment type="caution">
    <text evidence="3">The sequence shown here is derived from an EMBL/GenBank/DDBJ whole genome shotgun (WGS) entry which is preliminary data.</text>
</comment>
<dbReference type="EMBL" id="WMII01000005">
    <property type="protein sequence ID" value="MTH64109.1"/>
    <property type="molecule type" value="Genomic_DNA"/>
</dbReference>
<gene>
    <name evidence="3" type="ORF">GL284_07495</name>
</gene>
<evidence type="ECO:0000256" key="1">
    <source>
        <dbReference type="ARBA" id="ARBA00004613"/>
    </source>
</evidence>
<dbReference type="Pfam" id="PF00353">
    <property type="entry name" value="HemolysinCabind"/>
    <property type="match status" value="6"/>
</dbReference>
<evidence type="ECO:0008006" key="5">
    <source>
        <dbReference type="Google" id="ProtNLM"/>
    </source>
</evidence>
<dbReference type="AlphaFoldDB" id="A0A6L6IW30"/>